<reference evidence="2" key="1">
    <citation type="submission" date="2020-11" db="EMBL/GenBank/DDBJ databases">
        <authorList>
            <person name="Tran Van P."/>
        </authorList>
    </citation>
    <scope>NUCLEOTIDE SEQUENCE</scope>
</reference>
<proteinExistence type="predicted"/>
<accession>A0A7R8ZZB1</accession>
<name>A0A7R8ZZB1_9CRUS</name>
<evidence type="ECO:0000313" key="2">
    <source>
        <dbReference type="EMBL" id="CAD7237511.1"/>
    </source>
</evidence>
<dbReference type="AlphaFoldDB" id="A0A7R8ZZB1"/>
<organism evidence="2">
    <name type="scientific">Cyprideis torosa</name>
    <dbReference type="NCBI Taxonomy" id="163714"/>
    <lineage>
        <taxon>Eukaryota</taxon>
        <taxon>Metazoa</taxon>
        <taxon>Ecdysozoa</taxon>
        <taxon>Arthropoda</taxon>
        <taxon>Crustacea</taxon>
        <taxon>Oligostraca</taxon>
        <taxon>Ostracoda</taxon>
        <taxon>Podocopa</taxon>
        <taxon>Podocopida</taxon>
        <taxon>Cytherocopina</taxon>
        <taxon>Cytheroidea</taxon>
        <taxon>Cytherideidae</taxon>
        <taxon>Cyprideis</taxon>
    </lineage>
</organism>
<sequence length="98" mass="11075">MTLFPRKDGGPNVKFWEHPDVIQSLEECRVVECDWRIPTPESEFLRTPCSEVTPGVTYLVHTLRGEGQPESVKNWLLKNGKKSVQADPPTAKTLSQLV</sequence>
<dbReference type="InterPro" id="IPR032450">
    <property type="entry name" value="SMARCC_N"/>
</dbReference>
<feature type="non-terminal residue" evidence="2">
    <location>
        <position position="98"/>
    </location>
</feature>
<dbReference type="OrthoDB" id="118550at2759"/>
<dbReference type="Pfam" id="PF16496">
    <property type="entry name" value="SWIRM-assoc_2"/>
    <property type="match status" value="1"/>
</dbReference>
<dbReference type="EMBL" id="OB688792">
    <property type="protein sequence ID" value="CAD7237511.1"/>
    <property type="molecule type" value="Genomic_DNA"/>
</dbReference>
<evidence type="ECO:0000259" key="1">
    <source>
        <dbReference type="Pfam" id="PF16496"/>
    </source>
</evidence>
<gene>
    <name evidence="2" type="ORF">CTOB1V02_LOCUS15326</name>
</gene>
<feature type="domain" description="SMARCC N-terminal" evidence="1">
    <location>
        <begin position="68"/>
        <end position="98"/>
    </location>
</feature>
<protein>
    <recommendedName>
        <fullName evidence="1">SMARCC N-terminal domain-containing protein</fullName>
    </recommendedName>
</protein>